<feature type="domain" description="Pyridoxamine 5'-phosphate oxidase N-terminal" evidence="2">
    <location>
        <begin position="9"/>
        <end position="110"/>
    </location>
</feature>
<gene>
    <name evidence="3" type="ORF">E4K62_13710</name>
</gene>
<dbReference type="NCBIfam" id="TIGR03666">
    <property type="entry name" value="Rv2061_F420"/>
    <property type="match status" value="1"/>
</dbReference>
<dbReference type="InterPro" id="IPR011576">
    <property type="entry name" value="Pyridox_Oxase_N"/>
</dbReference>
<dbReference type="InterPro" id="IPR019965">
    <property type="entry name" value="PPOX_F420-dep_Rv2061_put"/>
</dbReference>
<dbReference type="SUPFAM" id="SSF50475">
    <property type="entry name" value="FMN-binding split barrel"/>
    <property type="match status" value="1"/>
</dbReference>
<dbReference type="InterPro" id="IPR052019">
    <property type="entry name" value="F420H2_bilvrd_red/Heme_oxyg"/>
</dbReference>
<dbReference type="RefSeq" id="WP_135068338.1">
    <property type="nucleotide sequence ID" value="NZ_CP038266.1"/>
</dbReference>
<protein>
    <submittedName>
        <fullName evidence="3">PPOX class F420-dependent oxidoreductase</fullName>
        <ecNumber evidence="3">1.-.-.-</ecNumber>
    </submittedName>
</protein>
<evidence type="ECO:0000256" key="1">
    <source>
        <dbReference type="ARBA" id="ARBA00023002"/>
    </source>
</evidence>
<keyword evidence="4" id="KW-1185">Reference proteome</keyword>
<dbReference type="GO" id="GO:0016491">
    <property type="term" value="F:oxidoreductase activity"/>
    <property type="evidence" value="ECO:0007669"/>
    <property type="project" value="UniProtKB-KW"/>
</dbReference>
<dbReference type="PANTHER" id="PTHR35176">
    <property type="entry name" value="HEME OXYGENASE HI_0854-RELATED"/>
    <property type="match status" value="1"/>
</dbReference>
<reference evidence="3 4" key="1">
    <citation type="submission" date="2019-03" db="EMBL/GenBank/DDBJ databases">
        <authorList>
            <person name="Dong K."/>
        </authorList>
    </citation>
    <scope>NUCLEOTIDE SEQUENCE [LARGE SCALE GENOMIC DNA]</scope>
    <source>
        <strain evidence="4">dk512</strain>
    </source>
</reference>
<sequence>MRHELAEKADHEYVSLVTYRRNGDPVATPVWVVRDGDRLLVTTGGTSGKVKRLRHTPRVTVTPCDVRGRIAPDATPATAHAVVDASEQTRARLDAALKAKYGMKYRLIRVGRRKDTSSVALVITDPAE</sequence>
<proteinExistence type="predicted"/>
<dbReference type="Pfam" id="PF01243">
    <property type="entry name" value="PNPOx_N"/>
    <property type="match status" value="1"/>
</dbReference>
<evidence type="ECO:0000313" key="3">
    <source>
        <dbReference type="EMBL" id="QBR89637.1"/>
    </source>
</evidence>
<dbReference type="InterPro" id="IPR012349">
    <property type="entry name" value="Split_barrel_FMN-bd"/>
</dbReference>
<dbReference type="EC" id="1.-.-.-" evidence="3"/>
<dbReference type="Gene3D" id="2.30.110.10">
    <property type="entry name" value="Electron Transport, Fmn-binding Protein, Chain A"/>
    <property type="match status" value="1"/>
</dbReference>
<dbReference type="PANTHER" id="PTHR35176:SF11">
    <property type="entry name" value="PYRIDOXAMINE 5'-PHOSPHATE OXIDASE FAMILY PROTEIN"/>
    <property type="match status" value="1"/>
</dbReference>
<name>A0ABX5SWK0_9MICO</name>
<evidence type="ECO:0000259" key="2">
    <source>
        <dbReference type="Pfam" id="PF01243"/>
    </source>
</evidence>
<dbReference type="EMBL" id="CP038266">
    <property type="protein sequence ID" value="QBR89637.1"/>
    <property type="molecule type" value="Genomic_DNA"/>
</dbReference>
<dbReference type="Proteomes" id="UP000295748">
    <property type="component" value="Chromosome"/>
</dbReference>
<evidence type="ECO:0000313" key="4">
    <source>
        <dbReference type="Proteomes" id="UP000295748"/>
    </source>
</evidence>
<keyword evidence="1 3" id="KW-0560">Oxidoreductase</keyword>
<accession>A0ABX5SWK0</accession>
<organism evidence="3 4">
    <name type="scientific">Microbacterium wangchenii</name>
    <dbReference type="NCBI Taxonomy" id="2541726"/>
    <lineage>
        <taxon>Bacteria</taxon>
        <taxon>Bacillati</taxon>
        <taxon>Actinomycetota</taxon>
        <taxon>Actinomycetes</taxon>
        <taxon>Micrococcales</taxon>
        <taxon>Microbacteriaceae</taxon>
        <taxon>Microbacterium</taxon>
    </lineage>
</organism>